<accession>A0A8X8IE69</accession>
<evidence type="ECO:0000313" key="2">
    <source>
        <dbReference type="EMBL" id="SDW51203.1"/>
    </source>
</evidence>
<dbReference type="PANTHER" id="PTHR42791:SF1">
    <property type="entry name" value="N-ACETYLTRANSFERASE DOMAIN-CONTAINING PROTEIN"/>
    <property type="match status" value="1"/>
</dbReference>
<proteinExistence type="predicted"/>
<dbReference type="Proteomes" id="UP000198711">
    <property type="component" value="Unassembled WGS sequence"/>
</dbReference>
<dbReference type="PROSITE" id="PS51186">
    <property type="entry name" value="GNAT"/>
    <property type="match status" value="1"/>
</dbReference>
<protein>
    <submittedName>
        <fullName evidence="2">Acetyltransferase (GNAT) family protein</fullName>
    </submittedName>
</protein>
<dbReference type="EMBL" id="FNNO01000003">
    <property type="protein sequence ID" value="SDW51203.1"/>
    <property type="molecule type" value="Genomic_DNA"/>
</dbReference>
<dbReference type="InterPro" id="IPR052523">
    <property type="entry name" value="Trichothecene_AcTrans"/>
</dbReference>
<dbReference type="SUPFAM" id="SSF55729">
    <property type="entry name" value="Acyl-CoA N-acyltransferases (Nat)"/>
    <property type="match status" value="1"/>
</dbReference>
<evidence type="ECO:0000259" key="1">
    <source>
        <dbReference type="PROSITE" id="PS51186"/>
    </source>
</evidence>
<dbReference type="Pfam" id="PF13508">
    <property type="entry name" value="Acetyltransf_7"/>
    <property type="match status" value="1"/>
</dbReference>
<dbReference type="GO" id="GO:0016747">
    <property type="term" value="F:acyltransferase activity, transferring groups other than amino-acyl groups"/>
    <property type="evidence" value="ECO:0007669"/>
    <property type="project" value="InterPro"/>
</dbReference>
<dbReference type="InterPro" id="IPR016181">
    <property type="entry name" value="Acyl_CoA_acyltransferase"/>
</dbReference>
<dbReference type="InterPro" id="IPR000182">
    <property type="entry name" value="GNAT_dom"/>
</dbReference>
<comment type="caution">
    <text evidence="2">The sequence shown here is derived from an EMBL/GenBank/DDBJ whole genome shotgun (WGS) entry which is preliminary data.</text>
</comment>
<dbReference type="AlphaFoldDB" id="A0A8X8IE69"/>
<feature type="domain" description="N-acetyltransferase" evidence="1">
    <location>
        <begin position="38"/>
        <end position="191"/>
    </location>
</feature>
<name>A0A8X8IE69_9BACT</name>
<gene>
    <name evidence="2" type="ORF">SAMN05444410_103161</name>
</gene>
<sequence length="192" mass="22488">MKNAKRNDKALVVEILAKSFESNQSVNYILRQGKKREQRIRALMDYSFEVCYLFGEVFLSNDNKACALVVYSDKKKTTLKSVLLDLKLIFQCVGFSNVSKTLKREKLINSAHPKIPFCYLWFIGVASDEQGKGIGSKLLQSILDYSDQQNRPVYLETSTLRNLPWYNKFGFECYHEEELSYHLYFFKKEFKK</sequence>
<evidence type="ECO:0000313" key="3">
    <source>
        <dbReference type="Proteomes" id="UP000198711"/>
    </source>
</evidence>
<dbReference type="RefSeq" id="WP_092722745.1">
    <property type="nucleotide sequence ID" value="NZ_FNNO01000003.1"/>
</dbReference>
<organism evidence="2 3">
    <name type="scientific">Hydrobacter penzbergensis</name>
    <dbReference type="NCBI Taxonomy" id="1235997"/>
    <lineage>
        <taxon>Bacteria</taxon>
        <taxon>Pseudomonadati</taxon>
        <taxon>Bacteroidota</taxon>
        <taxon>Chitinophagia</taxon>
        <taxon>Chitinophagales</taxon>
        <taxon>Chitinophagaceae</taxon>
        <taxon>Hydrobacter</taxon>
    </lineage>
</organism>
<dbReference type="Gene3D" id="3.40.630.30">
    <property type="match status" value="1"/>
</dbReference>
<reference evidence="2 3" key="1">
    <citation type="submission" date="2016-10" db="EMBL/GenBank/DDBJ databases">
        <authorList>
            <person name="Varghese N."/>
            <person name="Submissions S."/>
        </authorList>
    </citation>
    <scope>NUCLEOTIDE SEQUENCE [LARGE SCALE GENOMIC DNA]</scope>
    <source>
        <strain evidence="2 3">DSM 25353</strain>
    </source>
</reference>
<dbReference type="CDD" id="cd04301">
    <property type="entry name" value="NAT_SF"/>
    <property type="match status" value="1"/>
</dbReference>
<dbReference type="PANTHER" id="PTHR42791">
    <property type="entry name" value="GNAT FAMILY ACETYLTRANSFERASE"/>
    <property type="match status" value="1"/>
</dbReference>
<keyword evidence="3" id="KW-1185">Reference proteome</keyword>